<reference evidence="2 3" key="1">
    <citation type="submission" date="2023-04" db="EMBL/GenBank/DDBJ databases">
        <title>Ottowia paracancer sp. nov., isolated from human stomach.</title>
        <authorList>
            <person name="Song Y."/>
        </authorList>
    </citation>
    <scope>NUCLEOTIDE SEQUENCE [LARGE SCALE GENOMIC DNA]</scope>
    <source>
        <strain evidence="2 3">10c7w1</strain>
    </source>
</reference>
<dbReference type="Gene3D" id="3.20.20.80">
    <property type="entry name" value="Glycosidases"/>
    <property type="match status" value="1"/>
</dbReference>
<organism evidence="2 3">
    <name type="scientific">Ottowia cancrivicina</name>
    <dbReference type="NCBI Taxonomy" id="3040346"/>
    <lineage>
        <taxon>Bacteria</taxon>
        <taxon>Pseudomonadati</taxon>
        <taxon>Pseudomonadota</taxon>
        <taxon>Betaproteobacteria</taxon>
        <taxon>Burkholderiales</taxon>
        <taxon>Comamonadaceae</taxon>
        <taxon>Ottowia</taxon>
    </lineage>
</organism>
<keyword evidence="3" id="KW-1185">Reference proteome</keyword>
<sequence>MSATPAFRNDRPINALCLALAAALFAALAAFSAWLWQAGRAPLLLAPALGGLHNCLALGPRGAPADAACTAPDGSAAPRIERALQALGPRESADGRFLLGYTLVVPLLNLFEPHAQAAPAPEGRWAVNEEALRRIARTIEGVPRPVVLYLFSTHFSEEAPIETALAQNPDNMAATPAGPLPPDRYMGWPLYPWSIARTDNPITHRREQAIRALADALCQMPPAARARIAGINLLGEVHHLYPDFEAGMGAGSDYVITDYSAASRQGFSRWLARRFAGDIGALNAWLGGAPFASFDDVQPPSRDIRRQPLTHYWQHLDATAHGLLPVSGWAHAASGPAWVRVYLNGRFAARVPARFMRQDVAAARPDLGTAQVGWRYDLPFARLPAGLYRIDLALEDGPRLIHMGARYVAVMDRQQSTPRPQPMQAALPPMQPAGGSGAAYWIDTPQDHAAVFYNPLAALWHAWRAEQVVAYLRHFDALLERTCLAGVPRRTQQIYPAEKAGWDGTRFASEASLKPFGHVQLGINLYGEATQDDSFFDWLARSRQGRYSVTEFHPMHAMSAAELRRVLLRHQAHGAQTLSFFLHPPEPARQAGQGAQAAQPNPFAFDPANPLHGSDALYRAVQGVMGKTGKPDRPQNMP</sequence>
<dbReference type="AlphaFoldDB" id="A0AAW6RKR0"/>
<evidence type="ECO:0000313" key="3">
    <source>
        <dbReference type="Proteomes" id="UP001237156"/>
    </source>
</evidence>
<dbReference type="EMBL" id="JARVII010000008">
    <property type="protein sequence ID" value="MDG9699131.1"/>
    <property type="molecule type" value="Genomic_DNA"/>
</dbReference>
<name>A0AAW6RKR0_9BURK</name>
<dbReference type="RefSeq" id="WP_279524090.1">
    <property type="nucleotide sequence ID" value="NZ_JARVII010000008.1"/>
</dbReference>
<protein>
    <recommendedName>
        <fullName evidence="4">Glycoside hydrolase family 42 N-terminal domain-containing protein</fullName>
    </recommendedName>
</protein>
<feature type="compositionally biased region" description="Low complexity" evidence="1">
    <location>
        <begin position="588"/>
        <end position="609"/>
    </location>
</feature>
<dbReference type="Proteomes" id="UP001237156">
    <property type="component" value="Unassembled WGS sequence"/>
</dbReference>
<accession>A0AAW6RKR0</accession>
<gene>
    <name evidence="2" type="ORF">QB898_05240</name>
</gene>
<comment type="caution">
    <text evidence="2">The sequence shown here is derived from an EMBL/GenBank/DDBJ whole genome shotgun (WGS) entry which is preliminary data.</text>
</comment>
<evidence type="ECO:0000313" key="2">
    <source>
        <dbReference type="EMBL" id="MDG9699131.1"/>
    </source>
</evidence>
<proteinExistence type="predicted"/>
<evidence type="ECO:0008006" key="4">
    <source>
        <dbReference type="Google" id="ProtNLM"/>
    </source>
</evidence>
<feature type="region of interest" description="Disordered" evidence="1">
    <location>
        <begin position="586"/>
        <end position="609"/>
    </location>
</feature>
<evidence type="ECO:0000256" key="1">
    <source>
        <dbReference type="SAM" id="MobiDB-lite"/>
    </source>
</evidence>